<dbReference type="AlphaFoldDB" id="A0A0M0K555"/>
<feature type="domain" description="Arf-GAP" evidence="8">
    <location>
        <begin position="543"/>
        <end position="667"/>
    </location>
</feature>
<evidence type="ECO:0000259" key="7">
    <source>
        <dbReference type="PROSITE" id="PS50003"/>
    </source>
</evidence>
<feature type="domain" description="PH" evidence="7">
    <location>
        <begin position="248"/>
        <end position="355"/>
    </location>
</feature>
<feature type="compositionally biased region" description="Basic and acidic residues" evidence="6">
    <location>
        <begin position="440"/>
        <end position="450"/>
    </location>
</feature>
<dbReference type="InterPro" id="IPR045258">
    <property type="entry name" value="ACAP1/2/3-like"/>
</dbReference>
<dbReference type="SUPFAM" id="SSF50729">
    <property type="entry name" value="PH domain-like"/>
    <property type="match status" value="2"/>
</dbReference>
<dbReference type="Pfam" id="PF01412">
    <property type="entry name" value="ArfGap"/>
    <property type="match status" value="1"/>
</dbReference>
<dbReference type="EMBL" id="JWZX01001361">
    <property type="protein sequence ID" value="KOO33981.1"/>
    <property type="molecule type" value="Genomic_DNA"/>
</dbReference>
<organism evidence="9 10">
    <name type="scientific">Chrysochromulina tobinii</name>
    <dbReference type="NCBI Taxonomy" id="1460289"/>
    <lineage>
        <taxon>Eukaryota</taxon>
        <taxon>Haptista</taxon>
        <taxon>Haptophyta</taxon>
        <taxon>Prymnesiophyceae</taxon>
        <taxon>Prymnesiales</taxon>
        <taxon>Chrysochromulinaceae</taxon>
        <taxon>Chrysochromulina</taxon>
    </lineage>
</organism>
<dbReference type="InterPro" id="IPR037278">
    <property type="entry name" value="ARFGAP/RecO"/>
</dbReference>
<dbReference type="Proteomes" id="UP000037460">
    <property type="component" value="Unassembled WGS sequence"/>
</dbReference>
<dbReference type="SUPFAM" id="SSF48403">
    <property type="entry name" value="Ankyrin repeat"/>
    <property type="match status" value="1"/>
</dbReference>
<dbReference type="SMART" id="SM00248">
    <property type="entry name" value="ANK"/>
    <property type="match status" value="4"/>
</dbReference>
<dbReference type="InterPro" id="IPR001849">
    <property type="entry name" value="PH_domain"/>
</dbReference>
<dbReference type="SMART" id="SM00233">
    <property type="entry name" value="PH"/>
    <property type="match status" value="2"/>
</dbReference>
<comment type="caution">
    <text evidence="9">The sequence shown here is derived from an EMBL/GenBank/DDBJ whole genome shotgun (WGS) entry which is preliminary data.</text>
</comment>
<evidence type="ECO:0000256" key="2">
    <source>
        <dbReference type="ARBA" id="ARBA00022771"/>
    </source>
</evidence>
<evidence type="ECO:0000259" key="8">
    <source>
        <dbReference type="PROSITE" id="PS50115"/>
    </source>
</evidence>
<dbReference type="Pfam" id="PF00023">
    <property type="entry name" value="Ank"/>
    <property type="match status" value="1"/>
</dbReference>
<dbReference type="OrthoDB" id="6136903at2759"/>
<dbReference type="SUPFAM" id="SSF103657">
    <property type="entry name" value="BAR/IMD domain-like"/>
    <property type="match status" value="1"/>
</dbReference>
<evidence type="ECO:0000256" key="4">
    <source>
        <dbReference type="PROSITE-ProRule" id="PRU00023"/>
    </source>
</evidence>
<dbReference type="PROSITE" id="PS50297">
    <property type="entry name" value="ANK_REP_REGION"/>
    <property type="match status" value="1"/>
</dbReference>
<evidence type="ECO:0000256" key="3">
    <source>
        <dbReference type="ARBA" id="ARBA00022833"/>
    </source>
</evidence>
<dbReference type="Pfam" id="PF00169">
    <property type="entry name" value="PH"/>
    <property type="match status" value="2"/>
</dbReference>
<accession>A0A0M0K555</accession>
<evidence type="ECO:0000313" key="9">
    <source>
        <dbReference type="EMBL" id="KOO33981.1"/>
    </source>
</evidence>
<keyword evidence="3" id="KW-0862">Zinc</keyword>
<feature type="region of interest" description="Disordered" evidence="6">
    <location>
        <begin position="437"/>
        <end position="457"/>
    </location>
</feature>
<evidence type="ECO:0000256" key="1">
    <source>
        <dbReference type="ARBA" id="ARBA00022723"/>
    </source>
</evidence>
<dbReference type="InterPro" id="IPR027267">
    <property type="entry name" value="AH/BAR_dom_sf"/>
</dbReference>
<name>A0A0M0K555_9EUKA</name>
<dbReference type="PROSITE" id="PS50003">
    <property type="entry name" value="PH_DOMAIN"/>
    <property type="match status" value="2"/>
</dbReference>
<dbReference type="PROSITE" id="PS50115">
    <property type="entry name" value="ARFGAP"/>
    <property type="match status" value="1"/>
</dbReference>
<dbReference type="GO" id="GO:0005096">
    <property type="term" value="F:GTPase activator activity"/>
    <property type="evidence" value="ECO:0007669"/>
    <property type="project" value="InterPro"/>
</dbReference>
<dbReference type="CDD" id="cd08204">
    <property type="entry name" value="ArfGap"/>
    <property type="match status" value="1"/>
</dbReference>
<keyword evidence="2 5" id="KW-0863">Zinc-finger</keyword>
<dbReference type="InterPro" id="IPR002110">
    <property type="entry name" value="Ankyrin_rpt"/>
</dbReference>
<feature type="domain" description="PH" evidence="7">
    <location>
        <begin position="391"/>
        <end position="525"/>
    </location>
</feature>
<dbReference type="SUPFAM" id="SSF57863">
    <property type="entry name" value="ArfGap/RecO-like zinc finger"/>
    <property type="match status" value="1"/>
</dbReference>
<evidence type="ECO:0000313" key="10">
    <source>
        <dbReference type="Proteomes" id="UP000037460"/>
    </source>
</evidence>
<keyword evidence="10" id="KW-1185">Reference proteome</keyword>
<protein>
    <submittedName>
        <fullName evidence="9">Arf-gap with ank repeat and ph domain-containing protein 3</fullName>
    </submittedName>
</protein>
<dbReference type="PANTHER" id="PTHR23180">
    <property type="entry name" value="CENTAURIN/ARF"/>
    <property type="match status" value="1"/>
</dbReference>
<dbReference type="Gene3D" id="1.25.40.20">
    <property type="entry name" value="Ankyrin repeat-containing domain"/>
    <property type="match status" value="1"/>
</dbReference>
<dbReference type="PROSITE" id="PS50088">
    <property type="entry name" value="ANK_REPEAT"/>
    <property type="match status" value="1"/>
</dbReference>
<evidence type="ECO:0000256" key="5">
    <source>
        <dbReference type="PROSITE-ProRule" id="PRU00288"/>
    </source>
</evidence>
<dbReference type="SMART" id="SM00105">
    <property type="entry name" value="ArfGap"/>
    <property type="match status" value="1"/>
</dbReference>
<dbReference type="InterPro" id="IPR001164">
    <property type="entry name" value="ArfGAP_dom"/>
</dbReference>
<dbReference type="GO" id="GO:0008270">
    <property type="term" value="F:zinc ion binding"/>
    <property type="evidence" value="ECO:0007669"/>
    <property type="project" value="UniProtKB-KW"/>
</dbReference>
<dbReference type="Gene3D" id="2.30.29.30">
    <property type="entry name" value="Pleckstrin-homology domain (PH domain)/Phosphotyrosine-binding domain (PTB)"/>
    <property type="match status" value="2"/>
</dbReference>
<evidence type="ECO:0000256" key="6">
    <source>
        <dbReference type="SAM" id="MobiDB-lite"/>
    </source>
</evidence>
<dbReference type="PRINTS" id="PR00405">
    <property type="entry name" value="REVINTRACTNG"/>
</dbReference>
<reference evidence="10" key="1">
    <citation type="journal article" date="2015" name="PLoS Genet.">
        <title>Genome Sequence and Transcriptome Analyses of Chrysochromulina tobin: Metabolic Tools for Enhanced Algal Fitness in the Prominent Order Prymnesiales (Haptophyceae).</title>
        <authorList>
            <person name="Hovde B.T."/>
            <person name="Deodato C.R."/>
            <person name="Hunsperger H.M."/>
            <person name="Ryken S.A."/>
            <person name="Yost W."/>
            <person name="Jha R.K."/>
            <person name="Patterson J."/>
            <person name="Monnat R.J. Jr."/>
            <person name="Barlow S.B."/>
            <person name="Starkenburg S.R."/>
            <person name="Cattolico R.A."/>
        </authorList>
    </citation>
    <scope>NUCLEOTIDE SEQUENCE</scope>
    <source>
        <strain evidence="10">CCMP291</strain>
    </source>
</reference>
<dbReference type="InterPro" id="IPR038508">
    <property type="entry name" value="ArfGAP_dom_sf"/>
</dbReference>
<sequence>MDDDTTDVVSFTSSQLNDSPTVRAELRGQLQRLKLVEANVQAFSASIEKLHAALGSTVMDASNVGALLSSSEQSQFDFQNVFVQMSDFAENLQQQLTQSLEPLTEYKASIAAAARAARSFDEESEALDSVHHRYLSLSRDSPMETRATAHSDLCDKAAGVALSLFDAKAALRDGCAAQRVVPQRALCEVLVAQLAYHQSCTRLLSSIMPQVSAVMTSTDATTAALAEARQADVAQRAAMPRPQVREGTTLAEGWLYKGSFNLTSDGAGAGLKEQLKPWNKRWFILCDNGKLYYYKSPEDGRQAKVPIDMNLFSTVTADHGPLEFELRAGKRTLRLKAVEQTDKQRWMAALQSYLDAHQAERQAATLANQKRFQPVGTGIRDLDQRAQMHQRTEHEGFLYRQDADLMRRWRKWWCVVSDGEMVCTLFESLRVSDLSMVSKGRPDRGSREHASSSPFETLAETIDPVPSKASSSVTLSLATVSVREARQLNVPYVFEVISPQHTVALQAQSSEELALWMEVIQNATASSLGCVMRTSSSASSGDNPIFAKVRLAGGNGQCADCGAPNPSWASINLGAIVCLACAGVHRQMGVHISKCRSLELDVKEWSEPLIMMMTALGNTTVNAVWQPALVEVPLAGADATAAQREAHLRKKYESRAYLARLPSGEELRPPAYALHLAALRDDVRMVATCLAHRLDVDAVAPTTALGEWTEAMADEHVGRMAVHVAAAAGSTLALELLLQNLSTSAAGIDARDVLGKSAMMVAVEKGQANCVQQLLTRGANISHADHQRQTPMTAAAERGLHAISEAMLQYKLAQDEKLLRQSLDLG</sequence>
<dbReference type="Gene3D" id="1.20.1270.60">
    <property type="entry name" value="Arfaptin homology (AH) domain/BAR domain"/>
    <property type="match status" value="1"/>
</dbReference>
<dbReference type="PANTHER" id="PTHR23180:SF160">
    <property type="entry name" value="ADP-RIBOSYLATION FACTOR GTPASE-ACTIVATING PROTEIN EFFECTOR PROTEIN 1"/>
    <property type="match status" value="1"/>
</dbReference>
<dbReference type="InterPro" id="IPR036770">
    <property type="entry name" value="Ankyrin_rpt-contain_sf"/>
</dbReference>
<keyword evidence="1" id="KW-0479">Metal-binding</keyword>
<proteinExistence type="predicted"/>
<keyword evidence="4" id="KW-0040">ANK repeat</keyword>
<dbReference type="InterPro" id="IPR011993">
    <property type="entry name" value="PH-like_dom_sf"/>
</dbReference>
<feature type="repeat" description="ANK" evidence="4">
    <location>
        <begin position="754"/>
        <end position="786"/>
    </location>
</feature>
<dbReference type="Gene3D" id="1.10.220.150">
    <property type="entry name" value="Arf GTPase activating protein"/>
    <property type="match status" value="1"/>
</dbReference>
<gene>
    <name evidence="9" type="ORF">Ctob_012982</name>
</gene>